<feature type="transmembrane region" description="Helical" evidence="6">
    <location>
        <begin position="68"/>
        <end position="87"/>
    </location>
</feature>
<gene>
    <name evidence="8" type="ORF">FSW04_02260</name>
</gene>
<evidence type="ECO:0000256" key="4">
    <source>
        <dbReference type="ARBA" id="ARBA00022989"/>
    </source>
</evidence>
<dbReference type="KEGG" id="bsol:FSW04_02260"/>
<protein>
    <submittedName>
        <fullName evidence="8">MFS transporter</fullName>
    </submittedName>
</protein>
<feature type="transmembrane region" description="Helical" evidence="6">
    <location>
        <begin position="326"/>
        <end position="345"/>
    </location>
</feature>
<dbReference type="EMBL" id="CP042430">
    <property type="protein sequence ID" value="QEC50618.1"/>
    <property type="molecule type" value="Genomic_DNA"/>
</dbReference>
<evidence type="ECO:0000313" key="9">
    <source>
        <dbReference type="Proteomes" id="UP000321805"/>
    </source>
</evidence>
<evidence type="ECO:0000259" key="7">
    <source>
        <dbReference type="PROSITE" id="PS50850"/>
    </source>
</evidence>
<sequence length="468" mass="48704">MTFVVLAVAATAYVLLQSLVLPALPDFQRDLHASETSVSWILTAYLLSASIATPIIGRLGDMYGKERVLLIVLVILAAGTLLSAVATSMNVLIAGRVVQGVGGGMFPLAFGIIRDEFPRQKVAGGIGLMSSLIGIGGGAGVVLAGPIVQSMSYHWLFWFPLVAIVIGAVATHFFVPESPVKTPGQINWMAAVLMSAGLVAVLVAVSETTLWGWGSVKTLGLIAIGLVILAGWVVTEARSREPLVDMRMMRIKGVWTTNAAAFLFGLGMYSAFIIIPQYVQEPTSTGYGFGASVVESGLFLLPSTVAMLLIGQFSGTLDRIIGSRPVLILGAASTVGSFAVLTFARSHEWEIYAASALMGVGIGLAFAALANLIVQNVPQEQTGVATGMNTVMRSLGGALGGQVAATFIANSVTNGSPTDHGFTLAFGVCLAGLVASLLVSFLVPRRGIVGEVDPHRPPVPGDLVGQEV</sequence>
<dbReference type="Proteomes" id="UP000321805">
    <property type="component" value="Chromosome"/>
</dbReference>
<feature type="transmembrane region" description="Helical" evidence="6">
    <location>
        <begin position="155"/>
        <end position="174"/>
    </location>
</feature>
<keyword evidence="2" id="KW-0813">Transport</keyword>
<evidence type="ECO:0000256" key="5">
    <source>
        <dbReference type="ARBA" id="ARBA00023136"/>
    </source>
</evidence>
<comment type="subcellular location">
    <subcellularLocation>
        <location evidence="1">Cell membrane</location>
        <topology evidence="1">Multi-pass membrane protein</topology>
    </subcellularLocation>
</comment>
<organism evidence="8 9">
    <name type="scientific">Baekduia soli</name>
    <dbReference type="NCBI Taxonomy" id="496014"/>
    <lineage>
        <taxon>Bacteria</taxon>
        <taxon>Bacillati</taxon>
        <taxon>Actinomycetota</taxon>
        <taxon>Thermoleophilia</taxon>
        <taxon>Solirubrobacterales</taxon>
        <taxon>Baekduiaceae</taxon>
        <taxon>Baekduia</taxon>
    </lineage>
</organism>
<dbReference type="PRINTS" id="PR01036">
    <property type="entry name" value="TCRTETB"/>
</dbReference>
<dbReference type="PANTHER" id="PTHR42718">
    <property type="entry name" value="MAJOR FACILITATOR SUPERFAMILY MULTIDRUG TRANSPORTER MFSC"/>
    <property type="match status" value="1"/>
</dbReference>
<evidence type="ECO:0000256" key="1">
    <source>
        <dbReference type="ARBA" id="ARBA00004651"/>
    </source>
</evidence>
<keyword evidence="5 6" id="KW-0472">Membrane</keyword>
<dbReference type="GO" id="GO:0022857">
    <property type="term" value="F:transmembrane transporter activity"/>
    <property type="evidence" value="ECO:0007669"/>
    <property type="project" value="InterPro"/>
</dbReference>
<feature type="transmembrane region" description="Helical" evidence="6">
    <location>
        <begin position="93"/>
        <end position="113"/>
    </location>
</feature>
<keyword evidence="3 6" id="KW-0812">Transmembrane</keyword>
<name>A0A5B8UCN9_9ACTN</name>
<dbReference type="InterPro" id="IPR036259">
    <property type="entry name" value="MFS_trans_sf"/>
</dbReference>
<feature type="transmembrane region" description="Helical" evidence="6">
    <location>
        <begin position="186"/>
        <end position="205"/>
    </location>
</feature>
<proteinExistence type="predicted"/>
<keyword evidence="4 6" id="KW-1133">Transmembrane helix</keyword>
<feature type="transmembrane region" description="Helical" evidence="6">
    <location>
        <begin position="255"/>
        <end position="275"/>
    </location>
</feature>
<dbReference type="PANTHER" id="PTHR42718:SF9">
    <property type="entry name" value="MAJOR FACILITATOR SUPERFAMILY MULTIDRUG TRANSPORTER MFSC"/>
    <property type="match status" value="1"/>
</dbReference>
<feature type="transmembrane region" description="Helical" evidence="6">
    <location>
        <begin position="38"/>
        <end position="56"/>
    </location>
</feature>
<dbReference type="PROSITE" id="PS50850">
    <property type="entry name" value="MFS"/>
    <property type="match status" value="1"/>
</dbReference>
<feature type="transmembrane region" description="Helical" evidence="6">
    <location>
        <begin position="211"/>
        <end position="234"/>
    </location>
</feature>
<evidence type="ECO:0000313" key="8">
    <source>
        <dbReference type="EMBL" id="QEC50618.1"/>
    </source>
</evidence>
<feature type="transmembrane region" description="Helical" evidence="6">
    <location>
        <begin position="287"/>
        <end position="314"/>
    </location>
</feature>
<reference evidence="8 9" key="1">
    <citation type="journal article" date="2018" name="J. Microbiol.">
        <title>Baekduia soli gen. nov., sp. nov., a novel bacterium isolated from the soil of Baekdu Mountain and proposal of a novel family name, Baekduiaceae fam. nov.</title>
        <authorList>
            <person name="An D.S."/>
            <person name="Siddiqi M.Z."/>
            <person name="Kim K.H."/>
            <person name="Yu H.S."/>
            <person name="Im W.T."/>
        </authorList>
    </citation>
    <scope>NUCLEOTIDE SEQUENCE [LARGE SCALE GENOMIC DNA]</scope>
    <source>
        <strain evidence="8 9">BR7-21</strain>
    </source>
</reference>
<dbReference type="OrthoDB" id="4484751at2"/>
<keyword evidence="9" id="KW-1185">Reference proteome</keyword>
<feature type="transmembrane region" description="Helical" evidence="6">
    <location>
        <begin position="395"/>
        <end position="412"/>
    </location>
</feature>
<dbReference type="AlphaFoldDB" id="A0A5B8UCN9"/>
<feature type="transmembrane region" description="Helical" evidence="6">
    <location>
        <begin position="125"/>
        <end position="149"/>
    </location>
</feature>
<feature type="transmembrane region" description="Helical" evidence="6">
    <location>
        <begin position="424"/>
        <end position="443"/>
    </location>
</feature>
<dbReference type="GO" id="GO:0005886">
    <property type="term" value="C:plasma membrane"/>
    <property type="evidence" value="ECO:0007669"/>
    <property type="project" value="UniProtKB-SubCell"/>
</dbReference>
<dbReference type="Gene3D" id="1.20.1720.10">
    <property type="entry name" value="Multidrug resistance protein D"/>
    <property type="match status" value="1"/>
</dbReference>
<dbReference type="InterPro" id="IPR020846">
    <property type="entry name" value="MFS_dom"/>
</dbReference>
<dbReference type="InterPro" id="IPR011701">
    <property type="entry name" value="MFS"/>
</dbReference>
<dbReference type="SUPFAM" id="SSF103473">
    <property type="entry name" value="MFS general substrate transporter"/>
    <property type="match status" value="1"/>
</dbReference>
<evidence type="ECO:0000256" key="3">
    <source>
        <dbReference type="ARBA" id="ARBA00022692"/>
    </source>
</evidence>
<dbReference type="Gene3D" id="1.20.1250.20">
    <property type="entry name" value="MFS general substrate transporter like domains"/>
    <property type="match status" value="1"/>
</dbReference>
<accession>A0A5B8UCN9</accession>
<evidence type="ECO:0000256" key="6">
    <source>
        <dbReference type="SAM" id="Phobius"/>
    </source>
</evidence>
<dbReference type="Pfam" id="PF07690">
    <property type="entry name" value="MFS_1"/>
    <property type="match status" value="1"/>
</dbReference>
<feature type="transmembrane region" description="Helical" evidence="6">
    <location>
        <begin position="351"/>
        <end position="374"/>
    </location>
</feature>
<dbReference type="CDD" id="cd17504">
    <property type="entry name" value="MFS_MMR_MDR_like"/>
    <property type="match status" value="1"/>
</dbReference>
<feature type="domain" description="Major facilitator superfamily (MFS) profile" evidence="7">
    <location>
        <begin position="2"/>
        <end position="447"/>
    </location>
</feature>
<evidence type="ECO:0000256" key="2">
    <source>
        <dbReference type="ARBA" id="ARBA00022448"/>
    </source>
</evidence>